<feature type="compositionally biased region" description="Basic and acidic residues" evidence="7">
    <location>
        <begin position="652"/>
        <end position="663"/>
    </location>
</feature>
<feature type="region of interest" description="Disordered" evidence="7">
    <location>
        <begin position="1"/>
        <end position="56"/>
    </location>
</feature>
<proteinExistence type="predicted"/>
<organism evidence="9 10">
    <name type="scientific">Heterodera trifolii</name>
    <dbReference type="NCBI Taxonomy" id="157864"/>
    <lineage>
        <taxon>Eukaryota</taxon>
        <taxon>Metazoa</taxon>
        <taxon>Ecdysozoa</taxon>
        <taxon>Nematoda</taxon>
        <taxon>Chromadorea</taxon>
        <taxon>Rhabditida</taxon>
        <taxon>Tylenchina</taxon>
        <taxon>Tylenchomorpha</taxon>
        <taxon>Tylenchoidea</taxon>
        <taxon>Heteroderidae</taxon>
        <taxon>Heteroderinae</taxon>
        <taxon>Heterodera</taxon>
    </lineage>
</organism>
<keyword evidence="3 6" id="KW-0238">DNA-binding</keyword>
<feature type="region of interest" description="Disordered" evidence="7">
    <location>
        <begin position="367"/>
        <end position="407"/>
    </location>
</feature>
<evidence type="ECO:0000256" key="7">
    <source>
        <dbReference type="SAM" id="MobiDB-lite"/>
    </source>
</evidence>
<dbReference type="EMBL" id="JBICBT010001110">
    <property type="protein sequence ID" value="KAL3082411.1"/>
    <property type="molecule type" value="Genomic_DNA"/>
</dbReference>
<dbReference type="InterPro" id="IPR007604">
    <property type="entry name" value="CP2"/>
</dbReference>
<keyword evidence="4" id="KW-0804">Transcription</keyword>
<gene>
    <name evidence="9" type="ORF">niasHT_038477</name>
</gene>
<comment type="caution">
    <text evidence="9">The sequence shown here is derived from an EMBL/GenBank/DDBJ whole genome shotgun (WGS) entry which is preliminary data.</text>
</comment>
<feature type="domain" description="Grh/CP2 DB" evidence="8">
    <location>
        <begin position="417"/>
        <end position="681"/>
    </location>
</feature>
<dbReference type="PANTHER" id="PTHR11037:SF20">
    <property type="entry name" value="PROTEIN GRAINYHEAD"/>
    <property type="match status" value="1"/>
</dbReference>
<evidence type="ECO:0000259" key="8">
    <source>
        <dbReference type="PROSITE" id="PS51968"/>
    </source>
</evidence>
<feature type="compositionally biased region" description="Basic residues" evidence="7">
    <location>
        <begin position="822"/>
        <end position="835"/>
    </location>
</feature>
<dbReference type="PROSITE" id="PS51968">
    <property type="entry name" value="GRH_CP2_DB"/>
    <property type="match status" value="1"/>
</dbReference>
<evidence type="ECO:0000256" key="5">
    <source>
        <dbReference type="ARBA" id="ARBA00023242"/>
    </source>
</evidence>
<comment type="subcellular location">
    <subcellularLocation>
        <location evidence="1 6">Nucleus</location>
    </subcellularLocation>
</comment>
<accession>A0ABD2IT55</accession>
<evidence type="ECO:0000256" key="3">
    <source>
        <dbReference type="ARBA" id="ARBA00023125"/>
    </source>
</evidence>
<dbReference type="Proteomes" id="UP001620626">
    <property type="component" value="Unassembled WGS sequence"/>
</dbReference>
<keyword evidence="2" id="KW-0805">Transcription regulation</keyword>
<evidence type="ECO:0000256" key="6">
    <source>
        <dbReference type="PROSITE-ProRule" id="PRU01313"/>
    </source>
</evidence>
<dbReference type="PANTHER" id="PTHR11037">
    <property type="entry name" value="TRANSCRIPTION FACTOR CP2"/>
    <property type="match status" value="1"/>
</dbReference>
<dbReference type="InterPro" id="IPR057520">
    <property type="entry name" value="GRHL1/CP2_C"/>
</dbReference>
<name>A0ABD2IT55_9BILA</name>
<feature type="compositionally biased region" description="Basic and acidic residues" evidence="7">
    <location>
        <begin position="396"/>
        <end position="407"/>
    </location>
</feature>
<keyword evidence="5 6" id="KW-0539">Nucleus</keyword>
<dbReference type="GO" id="GO:0003677">
    <property type="term" value="F:DNA binding"/>
    <property type="evidence" value="ECO:0007669"/>
    <property type="project" value="UniProtKB-KW"/>
</dbReference>
<dbReference type="AlphaFoldDB" id="A0ABD2IT55"/>
<feature type="region of interest" description="Disordered" evidence="7">
    <location>
        <begin position="922"/>
        <end position="942"/>
    </location>
</feature>
<evidence type="ECO:0000256" key="1">
    <source>
        <dbReference type="ARBA" id="ARBA00004123"/>
    </source>
</evidence>
<evidence type="ECO:0000256" key="4">
    <source>
        <dbReference type="ARBA" id="ARBA00023163"/>
    </source>
</evidence>
<dbReference type="GO" id="GO:0005634">
    <property type="term" value="C:nucleus"/>
    <property type="evidence" value="ECO:0007669"/>
    <property type="project" value="UniProtKB-SubCell"/>
</dbReference>
<feature type="region of interest" description="Disordered" evidence="7">
    <location>
        <begin position="884"/>
        <end position="908"/>
    </location>
</feature>
<evidence type="ECO:0000313" key="9">
    <source>
        <dbReference type="EMBL" id="KAL3082411.1"/>
    </source>
</evidence>
<feature type="compositionally biased region" description="Gly residues" evidence="7">
    <location>
        <begin position="634"/>
        <end position="649"/>
    </location>
</feature>
<feature type="region of interest" description="Disordered" evidence="7">
    <location>
        <begin position="817"/>
        <end position="852"/>
    </location>
</feature>
<dbReference type="Pfam" id="PF25416">
    <property type="entry name" value="GRHL1_C"/>
    <property type="match status" value="1"/>
</dbReference>
<reference evidence="9 10" key="1">
    <citation type="submission" date="2024-10" db="EMBL/GenBank/DDBJ databases">
        <authorList>
            <person name="Kim D."/>
        </authorList>
    </citation>
    <scope>NUCLEOTIDE SEQUENCE [LARGE SCALE GENOMIC DNA]</scope>
    <source>
        <strain evidence="9">BH-2024</strain>
    </source>
</reference>
<evidence type="ECO:0000313" key="10">
    <source>
        <dbReference type="Proteomes" id="UP001620626"/>
    </source>
</evidence>
<feature type="compositionally biased region" description="Low complexity" evidence="7">
    <location>
        <begin position="836"/>
        <end position="852"/>
    </location>
</feature>
<dbReference type="InterPro" id="IPR040167">
    <property type="entry name" value="TF_CP2-like"/>
</dbReference>
<feature type="region of interest" description="Disordered" evidence="7">
    <location>
        <begin position="601"/>
        <end position="663"/>
    </location>
</feature>
<evidence type="ECO:0000256" key="2">
    <source>
        <dbReference type="ARBA" id="ARBA00023015"/>
    </source>
</evidence>
<feature type="compositionally biased region" description="Low complexity" evidence="7">
    <location>
        <begin position="20"/>
        <end position="52"/>
    </location>
</feature>
<protein>
    <recommendedName>
        <fullName evidence="8">Grh/CP2 DB domain-containing protein</fullName>
    </recommendedName>
</protein>
<dbReference type="Pfam" id="PF04516">
    <property type="entry name" value="CP2"/>
    <property type="match status" value="1"/>
</dbReference>
<keyword evidence="10" id="KW-1185">Reference proteome</keyword>
<feature type="compositionally biased region" description="Low complexity" evidence="7">
    <location>
        <begin position="367"/>
        <end position="379"/>
    </location>
</feature>
<sequence length="1037" mass="111443">MKYGGGGTPTAAANFDHHQQQQQQHHQRQQQQRGGVIAGNTNNANSSNNNGGQMFVMDGQSSVIKTAPPCRANASNSSSTNSAMMMDFSPKQEPIDLAPLAHPCLQDLSKMPTQLEHYYVASSKGGIGMPAGYGATAAGPAYYEYLNVGSAAYPTPTQPGPSGVVAGGASAALLQPSAAAVVALQGTAGGQPHAVAPHQDWPYMSYSSVAAHAGLHQQHQQQLQAVQQQQLNGYLDVVMEHQQQQQQQQQQQRLYCGGIGTGGGTANGKAMDAVTAATLAVNAATGGIGTVGAGGGGLLSPVDSGIGTELSLLEHAKQLHEFFAPGCSLASAAVLQLPQSVQAQQPSSASSALQSVIHHQQQQQQQELVAGVVQQQTQQQRRDHNNGRSGAGSSESSHHRESQHREQSLPIVIPKLENPLGFQYALEAPISTSIRKEDDRMTYVNKGQFYTVSLDYIPDLHCPLKGLTVRSQIMVVFREDKTFEDELRTWMLWHKRQHSHKQRIIEVDAKNSVGAIGGHFDELAYNAVQFCWNPAEQPGPKVSIAVQCLSTDFSTQKGVKGLPLHVQIDTFDDQIDSKTPFHRGYCQIKVFCDKGAERKLRDEDKRADKRRKSNNSSSAAACPEQQHSSNDNSGGSGAGGANGGAGGGGGRKKMDGDFHEPADRSHFYHSADMERPAPLFVPGDDFFDTASIGSYDALSELEPQPKRPRPSERIMIYVRKQGEEIFTPLHLVPPSLGGLARAVSEKYNLDESKIEAFYKQCQKGLTVKIDDDMLRHYTNQDTFQIELKQSELDRHTFYSVTLIELLSVNNTIVHNNTSNNCHNHHHNPHHHHNNSHAHQSTNGTNSSGTCAGAVASSSSASSSCSNSSVASAAEHQQQQHLLNISTNGTSGGGAATPTIVAGPPPPPAAAVVAAAAMAQQNGTTTQQQQQQQQQLQNQRTPQSNCIGRQMIKRTPPPAAFAPAGADDDAKRAATIKGANAAEKERTEELIAIISASPPPPVKSFRNLIIIYDGTTIPPSPLFLPVFNYSRQHFSVES</sequence>